<dbReference type="RefSeq" id="WP_103153980.1">
    <property type="nucleotide sequence ID" value="NZ_CP026108.1"/>
</dbReference>
<evidence type="ECO:0000313" key="2">
    <source>
        <dbReference type="EMBL" id="AUT75668.1"/>
    </source>
</evidence>
<proteinExistence type="predicted"/>
<gene>
    <name evidence="2" type="ORF">C2L64_45800</name>
</gene>
<feature type="chain" id="PRO_5042966451" description="Spore coat protein U (SCPU) domain-containing protein" evidence="1">
    <location>
        <begin position="30"/>
        <end position="153"/>
    </location>
</feature>
<dbReference type="KEGG" id="phs:C2L64_45800"/>
<dbReference type="Proteomes" id="UP000236649">
    <property type="component" value="Chromosome 4"/>
</dbReference>
<dbReference type="GeneID" id="55535603"/>
<protein>
    <recommendedName>
        <fullName evidence="4">Spore coat protein U (SCPU) domain-containing protein</fullName>
    </recommendedName>
</protein>
<evidence type="ECO:0000256" key="1">
    <source>
        <dbReference type="SAM" id="SignalP"/>
    </source>
</evidence>
<accession>A0AAN1MQD4</accession>
<reference evidence="2 3" key="1">
    <citation type="submission" date="2018-01" db="EMBL/GenBank/DDBJ databases">
        <title>Species boundaries and ecological features among Paraburkholderia terrae DSMZ17804T, P. hospita DSMZ17164T and P. caribensis DSMZ13236T.</title>
        <authorList>
            <person name="Pratama A.A."/>
        </authorList>
    </citation>
    <scope>NUCLEOTIDE SEQUENCE [LARGE SCALE GENOMIC DNA]</scope>
    <source>
        <strain evidence="2 3">DSM 17164</strain>
    </source>
</reference>
<evidence type="ECO:0008006" key="4">
    <source>
        <dbReference type="Google" id="ProtNLM"/>
    </source>
</evidence>
<feature type="signal peptide" evidence="1">
    <location>
        <begin position="1"/>
        <end position="29"/>
    </location>
</feature>
<evidence type="ECO:0000313" key="3">
    <source>
        <dbReference type="Proteomes" id="UP000236649"/>
    </source>
</evidence>
<dbReference type="EMBL" id="CP026108">
    <property type="protein sequence ID" value="AUT75668.1"/>
    <property type="molecule type" value="Genomic_DNA"/>
</dbReference>
<sequence>MSKGTFRLTAVLLLCIGVMSGLYTFNAQAGSVPVKCYLTYSLSGWSAIYQHAAGSGRVTCDNGQRASVDIEMRGGGLTAGKFRVTGSGNISNVYSIKEVFGSYAQAGASAGVVRSGTAQVVTKGTVSMALSGSGEGINLGVAVDKFDIKPTSH</sequence>
<keyword evidence="1" id="KW-0732">Signal</keyword>
<organism evidence="2 3">
    <name type="scientific">Paraburkholderia hospita</name>
    <dbReference type="NCBI Taxonomy" id="169430"/>
    <lineage>
        <taxon>Bacteria</taxon>
        <taxon>Pseudomonadati</taxon>
        <taxon>Pseudomonadota</taxon>
        <taxon>Betaproteobacteria</taxon>
        <taxon>Burkholderiales</taxon>
        <taxon>Burkholderiaceae</taxon>
        <taxon>Paraburkholderia</taxon>
    </lineage>
</organism>
<dbReference type="AlphaFoldDB" id="A0AAN1MQD4"/>
<name>A0AAN1MQD4_9BURK</name>